<dbReference type="AlphaFoldDB" id="A0AAN6XLN2"/>
<protein>
    <submittedName>
        <fullName evidence="1">Uncharacterized protein</fullName>
    </submittedName>
</protein>
<accession>A0AAN6XLN2</accession>
<reference evidence="1" key="2">
    <citation type="submission" date="2023-05" db="EMBL/GenBank/DDBJ databases">
        <authorList>
            <consortium name="Lawrence Berkeley National Laboratory"/>
            <person name="Steindorff A."/>
            <person name="Hensen N."/>
            <person name="Bonometti L."/>
            <person name="Westerberg I."/>
            <person name="Brannstrom I.O."/>
            <person name="Guillou S."/>
            <person name="Cros-Aarteil S."/>
            <person name="Calhoun S."/>
            <person name="Haridas S."/>
            <person name="Kuo A."/>
            <person name="Mondo S."/>
            <person name="Pangilinan J."/>
            <person name="Riley R."/>
            <person name="Labutti K."/>
            <person name="Andreopoulos B."/>
            <person name="Lipzen A."/>
            <person name="Chen C."/>
            <person name="Yanf M."/>
            <person name="Daum C."/>
            <person name="Ng V."/>
            <person name="Clum A."/>
            <person name="Ohm R."/>
            <person name="Martin F."/>
            <person name="Silar P."/>
            <person name="Natvig D."/>
            <person name="Lalanne C."/>
            <person name="Gautier V."/>
            <person name="Ament-Velasquez S.L."/>
            <person name="Kruys A."/>
            <person name="Hutchinson M.I."/>
            <person name="Powell A.J."/>
            <person name="Barry K."/>
            <person name="Miller A.N."/>
            <person name="Grigoriev I.V."/>
            <person name="Debuchy R."/>
            <person name="Gladieux P."/>
            <person name="Thoren M.H."/>
            <person name="Johannesson H."/>
        </authorList>
    </citation>
    <scope>NUCLEOTIDE SEQUENCE</scope>
    <source>
        <strain evidence="1">CBS 315.58</strain>
    </source>
</reference>
<reference evidence="1" key="1">
    <citation type="journal article" date="2023" name="Mol. Phylogenet. Evol.">
        <title>Genome-scale phylogeny and comparative genomics of the fungal order Sordariales.</title>
        <authorList>
            <person name="Hensen N."/>
            <person name="Bonometti L."/>
            <person name="Westerberg I."/>
            <person name="Brannstrom I.O."/>
            <person name="Guillou S."/>
            <person name="Cros-Aarteil S."/>
            <person name="Calhoun S."/>
            <person name="Haridas S."/>
            <person name="Kuo A."/>
            <person name="Mondo S."/>
            <person name="Pangilinan J."/>
            <person name="Riley R."/>
            <person name="LaButti K."/>
            <person name="Andreopoulos B."/>
            <person name="Lipzen A."/>
            <person name="Chen C."/>
            <person name="Yan M."/>
            <person name="Daum C."/>
            <person name="Ng V."/>
            <person name="Clum A."/>
            <person name="Steindorff A."/>
            <person name="Ohm R.A."/>
            <person name="Martin F."/>
            <person name="Silar P."/>
            <person name="Natvig D.O."/>
            <person name="Lalanne C."/>
            <person name="Gautier V."/>
            <person name="Ament-Velasquez S.L."/>
            <person name="Kruys A."/>
            <person name="Hutchinson M.I."/>
            <person name="Powell A.J."/>
            <person name="Barry K."/>
            <person name="Miller A.N."/>
            <person name="Grigoriev I.V."/>
            <person name="Debuchy R."/>
            <person name="Gladieux P."/>
            <person name="Hiltunen Thoren M."/>
            <person name="Johannesson H."/>
        </authorList>
    </citation>
    <scope>NUCLEOTIDE SEQUENCE</scope>
    <source>
        <strain evidence="1">CBS 315.58</strain>
    </source>
</reference>
<organism evidence="1 2">
    <name type="scientific">Triangularia verruculosa</name>
    <dbReference type="NCBI Taxonomy" id="2587418"/>
    <lineage>
        <taxon>Eukaryota</taxon>
        <taxon>Fungi</taxon>
        <taxon>Dikarya</taxon>
        <taxon>Ascomycota</taxon>
        <taxon>Pezizomycotina</taxon>
        <taxon>Sordariomycetes</taxon>
        <taxon>Sordariomycetidae</taxon>
        <taxon>Sordariales</taxon>
        <taxon>Podosporaceae</taxon>
        <taxon>Triangularia</taxon>
    </lineage>
</organism>
<name>A0AAN6XLN2_9PEZI</name>
<comment type="caution">
    <text evidence="1">The sequence shown here is derived from an EMBL/GenBank/DDBJ whole genome shotgun (WGS) entry which is preliminary data.</text>
</comment>
<dbReference type="Proteomes" id="UP001303160">
    <property type="component" value="Unassembled WGS sequence"/>
</dbReference>
<evidence type="ECO:0000313" key="1">
    <source>
        <dbReference type="EMBL" id="KAK4200762.1"/>
    </source>
</evidence>
<gene>
    <name evidence="1" type="ORF">QBC40DRAFT_348359</name>
</gene>
<keyword evidence="2" id="KW-1185">Reference proteome</keyword>
<sequence>MGLHKVGALAWPLAPTLLSGSPSPPPHKGILVTDCGAMEAYERSHQAYLQIQYGDTGQLINALNQMLGENQYGLKTRGSNRWVISTERKLSDICEQSVKELDDLYPDEVAMHSREIYAESTTVHVVTTNPRSMG</sequence>
<proteinExistence type="predicted"/>
<evidence type="ECO:0000313" key="2">
    <source>
        <dbReference type="Proteomes" id="UP001303160"/>
    </source>
</evidence>
<dbReference type="EMBL" id="MU863915">
    <property type="protein sequence ID" value="KAK4200762.1"/>
    <property type="molecule type" value="Genomic_DNA"/>
</dbReference>